<feature type="signal peptide" evidence="1">
    <location>
        <begin position="1"/>
        <end position="22"/>
    </location>
</feature>
<keyword evidence="3" id="KW-1185">Reference proteome</keyword>
<evidence type="ECO:0000256" key="1">
    <source>
        <dbReference type="SAM" id="SignalP"/>
    </source>
</evidence>
<evidence type="ECO:0000313" key="2">
    <source>
        <dbReference type="EMBL" id="ALC40295.1"/>
    </source>
</evidence>
<keyword evidence="1" id="KW-0732">Signal</keyword>
<protein>
    <submittedName>
        <fullName evidence="2">Hf</fullName>
    </submittedName>
</protein>
<accession>A0A0M4ESZ9</accession>
<dbReference type="OMA" id="AFYIFAW"/>
<sequence length="181" mass="21079">MSSAKTFQWLISVSCLISLCFCFPGSTTLVNETTQTLEQDYKQVLQSTITDYYQKRMQSNSSNAIDLEYFTDLDQGYDYQRAYFLFTLINLELIRDEAPDSLLLEVLPDEKLSIRNFYIKAEQVIENYLRASNQSKSDLMQYLKRGKTETDNSLVKDFLKFSEELNKHLPELVEATKQKSL</sequence>
<feature type="chain" id="PRO_5005793653" evidence="1">
    <location>
        <begin position="23"/>
        <end position="181"/>
    </location>
</feature>
<evidence type="ECO:0000313" key="3">
    <source>
        <dbReference type="Proteomes" id="UP000494163"/>
    </source>
</evidence>
<gene>
    <name evidence="2" type="ORF">Dbus_chr2Lg2380</name>
</gene>
<proteinExistence type="predicted"/>
<dbReference type="AlphaFoldDB" id="A0A0M4ESZ9"/>
<dbReference type="EMBL" id="CP012523">
    <property type="protein sequence ID" value="ALC40295.1"/>
    <property type="molecule type" value="Genomic_DNA"/>
</dbReference>
<organism evidence="2 3">
    <name type="scientific">Drosophila busckii</name>
    <name type="common">Fruit fly</name>
    <dbReference type="NCBI Taxonomy" id="30019"/>
    <lineage>
        <taxon>Eukaryota</taxon>
        <taxon>Metazoa</taxon>
        <taxon>Ecdysozoa</taxon>
        <taxon>Arthropoda</taxon>
        <taxon>Hexapoda</taxon>
        <taxon>Insecta</taxon>
        <taxon>Pterygota</taxon>
        <taxon>Neoptera</taxon>
        <taxon>Endopterygota</taxon>
        <taxon>Diptera</taxon>
        <taxon>Brachycera</taxon>
        <taxon>Muscomorpha</taxon>
        <taxon>Ephydroidea</taxon>
        <taxon>Drosophilidae</taxon>
        <taxon>Drosophila</taxon>
    </lineage>
</organism>
<name>A0A0M4ESZ9_DROBS</name>
<reference evidence="2 3" key="1">
    <citation type="submission" date="2015-08" db="EMBL/GenBank/DDBJ databases">
        <title>Ancestral chromatin configuration constrains chromatin evolution on differentiating sex chromosomes in Drosophila.</title>
        <authorList>
            <person name="Zhou Q."/>
            <person name="Bachtrog D."/>
        </authorList>
    </citation>
    <scope>NUCLEOTIDE SEQUENCE [LARGE SCALE GENOMIC DNA]</scope>
    <source>
        <tissue evidence="2">Whole larvae</tissue>
    </source>
</reference>
<dbReference type="Proteomes" id="UP000494163">
    <property type="component" value="Chromosome 2L"/>
</dbReference>